<dbReference type="PANTHER" id="PTHR21266:SF60">
    <property type="entry name" value="3-KETOSTEROID-9-ALPHA-MONOOXYGENASE, OXYGENASE COMPONENT"/>
    <property type="match status" value="1"/>
</dbReference>
<sequence length="371" mass="42426">MLKNLWYVVVPSRELGTALMPVSLLGQSFVAYRDSRHVAHLLSDTCVHRGGSLSAGVKTGDTVQCPYHGWRFGSDGVCTHIPAQPDARIPAKARVDAYPVIERFGWIWAFLGDLPEAERPPLPDLGWVDHPSFHIVSGRFDWDASWDRVIENGLDFAHAPFVHGSVFGDRERPEMDAFDVVADDWQGTATMIMHRPVRKGWLRRKSTGERVHVETRPGFHMSGPCTTLSLRPRAGWRIEIVSAHTPIDATHTRTWWMMGRTFFRSALFDRQAARRNLLVFEQDHEVLRRVKPERVPDDWQREVSVKSDALQIAFRQRLHELEARGWAIDEARVERDFRGRIACVIPSPARRHIKTWAIEPIPIREGAHDPS</sequence>
<keyword evidence="4" id="KW-0408">Iron</keyword>
<protein>
    <submittedName>
        <fullName evidence="7">Aromatic ring-hydroxylating dioxygenase subunit alpha</fullName>
    </submittedName>
</protein>
<dbReference type="AlphaFoldDB" id="A0A494Y6A5"/>
<keyword evidence="8" id="KW-1185">Reference proteome</keyword>
<name>A0A494Y6A5_9BURK</name>
<gene>
    <name evidence="7" type="ORF">D7S86_07890</name>
</gene>
<keyword evidence="2" id="KW-0479">Metal-binding</keyword>
<dbReference type="Gene3D" id="3.90.380.10">
    <property type="entry name" value="Naphthalene 1,2-dioxygenase Alpha Subunit, Chain A, domain 1"/>
    <property type="match status" value="1"/>
</dbReference>
<proteinExistence type="predicted"/>
<organism evidence="7 8">
    <name type="scientific">Pararobbsia silviterrae</name>
    <dbReference type="NCBI Taxonomy" id="1792498"/>
    <lineage>
        <taxon>Bacteria</taxon>
        <taxon>Pseudomonadati</taxon>
        <taxon>Pseudomonadota</taxon>
        <taxon>Betaproteobacteria</taxon>
        <taxon>Burkholderiales</taxon>
        <taxon>Burkholderiaceae</taxon>
        <taxon>Pararobbsia</taxon>
    </lineage>
</organism>
<dbReference type="SUPFAM" id="SSF55961">
    <property type="entry name" value="Bet v1-like"/>
    <property type="match status" value="1"/>
</dbReference>
<dbReference type="PANTHER" id="PTHR21266">
    <property type="entry name" value="IRON-SULFUR DOMAIN CONTAINING PROTEIN"/>
    <property type="match status" value="1"/>
</dbReference>
<dbReference type="InterPro" id="IPR044043">
    <property type="entry name" value="VanA_C_cat"/>
</dbReference>
<evidence type="ECO:0000256" key="3">
    <source>
        <dbReference type="ARBA" id="ARBA00023002"/>
    </source>
</evidence>
<evidence type="ECO:0000256" key="5">
    <source>
        <dbReference type="ARBA" id="ARBA00023014"/>
    </source>
</evidence>
<dbReference type="Pfam" id="PF19112">
    <property type="entry name" value="VanA_C"/>
    <property type="match status" value="1"/>
</dbReference>
<dbReference type="InterPro" id="IPR017941">
    <property type="entry name" value="Rieske_2Fe-2S"/>
</dbReference>
<keyword evidence="1" id="KW-0001">2Fe-2S</keyword>
<dbReference type="OrthoDB" id="9790995at2"/>
<dbReference type="Proteomes" id="UP000270342">
    <property type="component" value="Unassembled WGS sequence"/>
</dbReference>
<evidence type="ECO:0000256" key="1">
    <source>
        <dbReference type="ARBA" id="ARBA00022714"/>
    </source>
</evidence>
<dbReference type="GO" id="GO:0051537">
    <property type="term" value="F:2 iron, 2 sulfur cluster binding"/>
    <property type="evidence" value="ECO:0007669"/>
    <property type="project" value="UniProtKB-KW"/>
</dbReference>
<dbReference type="InterPro" id="IPR050584">
    <property type="entry name" value="Cholesterol_7-desaturase"/>
</dbReference>
<dbReference type="PROSITE" id="PS51296">
    <property type="entry name" value="RIESKE"/>
    <property type="match status" value="1"/>
</dbReference>
<dbReference type="Gene3D" id="2.102.10.10">
    <property type="entry name" value="Rieske [2Fe-2S] iron-sulphur domain"/>
    <property type="match status" value="1"/>
</dbReference>
<dbReference type="GO" id="GO:0051213">
    <property type="term" value="F:dioxygenase activity"/>
    <property type="evidence" value="ECO:0007669"/>
    <property type="project" value="UniProtKB-KW"/>
</dbReference>
<feature type="domain" description="Rieske" evidence="6">
    <location>
        <begin position="6"/>
        <end position="109"/>
    </location>
</feature>
<evidence type="ECO:0000256" key="2">
    <source>
        <dbReference type="ARBA" id="ARBA00022723"/>
    </source>
</evidence>
<dbReference type="SUPFAM" id="SSF50022">
    <property type="entry name" value="ISP domain"/>
    <property type="match status" value="1"/>
</dbReference>
<evidence type="ECO:0000259" key="6">
    <source>
        <dbReference type="PROSITE" id="PS51296"/>
    </source>
</evidence>
<accession>A0A494Y6A5</accession>
<keyword evidence="5" id="KW-0411">Iron-sulfur</keyword>
<dbReference type="EMBL" id="RBZU01000002">
    <property type="protein sequence ID" value="RKP57833.1"/>
    <property type="molecule type" value="Genomic_DNA"/>
</dbReference>
<evidence type="ECO:0000313" key="7">
    <source>
        <dbReference type="EMBL" id="RKP57833.1"/>
    </source>
</evidence>
<evidence type="ECO:0000313" key="8">
    <source>
        <dbReference type="Proteomes" id="UP000270342"/>
    </source>
</evidence>
<evidence type="ECO:0000256" key="4">
    <source>
        <dbReference type="ARBA" id="ARBA00023004"/>
    </source>
</evidence>
<keyword evidence="3" id="KW-0560">Oxidoreductase</keyword>
<dbReference type="RefSeq" id="WP_121085188.1">
    <property type="nucleotide sequence ID" value="NZ_RBZU01000002.1"/>
</dbReference>
<dbReference type="InterPro" id="IPR036922">
    <property type="entry name" value="Rieske_2Fe-2S_sf"/>
</dbReference>
<dbReference type="Pfam" id="PF00355">
    <property type="entry name" value="Rieske"/>
    <property type="match status" value="1"/>
</dbReference>
<reference evidence="7 8" key="1">
    <citation type="submission" date="2018-10" db="EMBL/GenBank/DDBJ databases">
        <title>Robbsia sp. DHC34, isolated from soil.</title>
        <authorList>
            <person name="Gao Z.-H."/>
            <person name="Qiu L.-H."/>
        </authorList>
    </citation>
    <scope>NUCLEOTIDE SEQUENCE [LARGE SCALE GENOMIC DNA]</scope>
    <source>
        <strain evidence="7 8">DHC34</strain>
    </source>
</reference>
<comment type="caution">
    <text evidence="7">The sequence shown here is derived from an EMBL/GenBank/DDBJ whole genome shotgun (WGS) entry which is preliminary data.</text>
</comment>
<dbReference type="GO" id="GO:0046872">
    <property type="term" value="F:metal ion binding"/>
    <property type="evidence" value="ECO:0007669"/>
    <property type="project" value="UniProtKB-KW"/>
</dbReference>
<keyword evidence="7" id="KW-0223">Dioxygenase</keyword>